<dbReference type="AlphaFoldDB" id="A0A1E3QXR4"/>
<evidence type="ECO:0000313" key="1">
    <source>
        <dbReference type="EMBL" id="ODQ82465.1"/>
    </source>
</evidence>
<dbReference type="EMBL" id="KV454426">
    <property type="protein sequence ID" value="ODQ82465.1"/>
    <property type="molecule type" value="Genomic_DNA"/>
</dbReference>
<dbReference type="GeneID" id="30149258"/>
<name>A0A1E3QXR4_9ASCO</name>
<organism evidence="1 2">
    <name type="scientific">Babjeviella inositovora NRRL Y-12698</name>
    <dbReference type="NCBI Taxonomy" id="984486"/>
    <lineage>
        <taxon>Eukaryota</taxon>
        <taxon>Fungi</taxon>
        <taxon>Dikarya</taxon>
        <taxon>Ascomycota</taxon>
        <taxon>Saccharomycotina</taxon>
        <taxon>Pichiomycetes</taxon>
        <taxon>Serinales incertae sedis</taxon>
        <taxon>Babjeviella</taxon>
    </lineage>
</organism>
<reference evidence="2" key="1">
    <citation type="submission" date="2016-05" db="EMBL/GenBank/DDBJ databases">
        <title>Comparative genomics of biotechnologically important yeasts.</title>
        <authorList>
            <consortium name="DOE Joint Genome Institute"/>
            <person name="Riley R."/>
            <person name="Haridas S."/>
            <person name="Wolfe K.H."/>
            <person name="Lopes M.R."/>
            <person name="Hittinger C.T."/>
            <person name="Goker M."/>
            <person name="Salamov A."/>
            <person name="Wisecaver J."/>
            <person name="Long T.M."/>
            <person name="Aerts A.L."/>
            <person name="Barry K."/>
            <person name="Choi C."/>
            <person name="Clum A."/>
            <person name="Coughlan A.Y."/>
            <person name="Deshpande S."/>
            <person name="Douglass A.P."/>
            <person name="Hanson S.J."/>
            <person name="Klenk H.-P."/>
            <person name="Labutti K."/>
            <person name="Lapidus A."/>
            <person name="Lindquist E."/>
            <person name="Lipzen A."/>
            <person name="Meier-Kolthoff J.P."/>
            <person name="Ohm R.A."/>
            <person name="Otillar R.P."/>
            <person name="Pangilinan J."/>
            <person name="Peng Y."/>
            <person name="Rokas A."/>
            <person name="Rosa C.A."/>
            <person name="Scheuner C."/>
            <person name="Sibirny A.A."/>
            <person name="Slot J.C."/>
            <person name="Stielow J.B."/>
            <person name="Sun H."/>
            <person name="Kurtzman C.P."/>
            <person name="Blackwell M."/>
            <person name="Grigoriev I.V."/>
            <person name="Jeffries T.W."/>
        </authorList>
    </citation>
    <scope>NUCLEOTIDE SEQUENCE [LARGE SCALE GENOMIC DNA]</scope>
    <source>
        <strain evidence="2">NRRL Y-12698</strain>
    </source>
</reference>
<evidence type="ECO:0000313" key="2">
    <source>
        <dbReference type="Proteomes" id="UP000094336"/>
    </source>
</evidence>
<sequence length="266" mass="29277">RSIVKLAIRKKSSTKTRASTSTGAKANKYHSKPLEAGSRIRLTLVPSLAVLYLALVPNSIRKEVTVFQHGPAGAEATARELSRSDMLRSFASALVSRPVKLIDDTLMNMASLSTKVLESFHKRDDAPTFNSMDAAVSSLFGLKEYSLVRVTRAASSEPNGSVLLKLETALPGDAWLADDDDSNEELINGIGDKGDRPNTVFIKKVIARPRYKSDMKIYLIPRATSASLYVEERMLRRDLVRGVVDATCSNRIILCSFNFHKAVAEY</sequence>
<feature type="non-terminal residue" evidence="1">
    <location>
        <position position="1"/>
    </location>
</feature>
<dbReference type="OrthoDB" id="3980854at2759"/>
<gene>
    <name evidence="1" type="ORF">BABINDRAFT_27642</name>
</gene>
<accession>A0A1E3QXR4</accession>
<dbReference type="RefSeq" id="XP_018987793.1">
    <property type="nucleotide sequence ID" value="XM_019131405.1"/>
</dbReference>
<dbReference type="Proteomes" id="UP000094336">
    <property type="component" value="Unassembled WGS sequence"/>
</dbReference>
<proteinExistence type="predicted"/>
<feature type="non-terminal residue" evidence="1">
    <location>
        <position position="266"/>
    </location>
</feature>
<dbReference type="STRING" id="984486.A0A1E3QXR4"/>
<protein>
    <submittedName>
        <fullName evidence="1">Uncharacterized protein</fullName>
    </submittedName>
</protein>
<keyword evidence="2" id="KW-1185">Reference proteome</keyword>